<dbReference type="Proteomes" id="UP000276776">
    <property type="component" value="Unassembled WGS sequence"/>
</dbReference>
<reference evidence="3" key="1">
    <citation type="submission" date="2017-02" db="UniProtKB">
        <authorList>
            <consortium name="WormBaseParasite"/>
        </authorList>
    </citation>
    <scope>IDENTIFICATION</scope>
</reference>
<reference evidence="1 2" key="2">
    <citation type="submission" date="2018-11" db="EMBL/GenBank/DDBJ databases">
        <authorList>
            <consortium name="Pathogen Informatics"/>
        </authorList>
    </citation>
    <scope>NUCLEOTIDE SEQUENCE [LARGE SCALE GENOMIC DNA]</scope>
</reference>
<dbReference type="AlphaFoldDB" id="A0A0N5CJT7"/>
<organism evidence="3">
    <name type="scientific">Thelazia callipaeda</name>
    <name type="common">Oriental eyeworm</name>
    <name type="synonym">Parasitic nematode</name>
    <dbReference type="NCBI Taxonomy" id="103827"/>
    <lineage>
        <taxon>Eukaryota</taxon>
        <taxon>Metazoa</taxon>
        <taxon>Ecdysozoa</taxon>
        <taxon>Nematoda</taxon>
        <taxon>Chromadorea</taxon>
        <taxon>Rhabditida</taxon>
        <taxon>Spirurina</taxon>
        <taxon>Spiruromorpha</taxon>
        <taxon>Thelazioidea</taxon>
        <taxon>Thelaziidae</taxon>
        <taxon>Thelazia</taxon>
    </lineage>
</organism>
<dbReference type="OrthoDB" id="5821786at2759"/>
<evidence type="ECO:0000313" key="3">
    <source>
        <dbReference type="WBParaSite" id="TCLT_0000030601-mRNA-1"/>
    </source>
</evidence>
<evidence type="ECO:0000313" key="2">
    <source>
        <dbReference type="Proteomes" id="UP000276776"/>
    </source>
</evidence>
<keyword evidence="2" id="KW-1185">Reference proteome</keyword>
<evidence type="ECO:0000313" key="1">
    <source>
        <dbReference type="EMBL" id="VDM95226.1"/>
    </source>
</evidence>
<sequence>MEEKSTVDGSLLYGKGRVKKLLEKFESSGSVHSAKINSSPTIRHRCKPILRHRSSKLTSVGTYQKRAILGRQSKSHTDVRSTSKSLAVSTTRRKNSLMSKSCSHGEYLSDQMDILTAIRAKNCAERFFAVSHNYLYNNR</sequence>
<dbReference type="OMA" id="SYSHGDQ"/>
<proteinExistence type="predicted"/>
<gene>
    <name evidence="1" type="ORF">TCLT_LOCUS307</name>
</gene>
<accession>A0A0N5CJT7</accession>
<protein>
    <submittedName>
        <fullName evidence="3">Ovule protein</fullName>
    </submittedName>
</protein>
<dbReference type="EMBL" id="UYYF01000019">
    <property type="protein sequence ID" value="VDM95226.1"/>
    <property type="molecule type" value="Genomic_DNA"/>
</dbReference>
<name>A0A0N5CJT7_THECL</name>
<dbReference type="WBParaSite" id="TCLT_0000030601-mRNA-1">
    <property type="protein sequence ID" value="TCLT_0000030601-mRNA-1"/>
    <property type="gene ID" value="TCLT_0000030601"/>
</dbReference>